<comment type="caution">
    <text evidence="2">The sequence shown here is derived from an EMBL/GenBank/DDBJ whole genome shotgun (WGS) entry which is preliminary data.</text>
</comment>
<proteinExistence type="predicted"/>
<accession>A0A0B2X029</accession>
<keyword evidence="3" id="KW-1185">Reference proteome</keyword>
<dbReference type="GeneID" id="63736961"/>
<dbReference type="OrthoDB" id="5385910at2759"/>
<reference evidence="2 3" key="1">
    <citation type="journal article" date="2014" name="Proc. Natl. Acad. Sci. U.S.A.">
        <title>Trajectory and genomic determinants of fungal-pathogen speciation and host adaptation.</title>
        <authorList>
            <person name="Hu X."/>
            <person name="Xiao G."/>
            <person name="Zheng P."/>
            <person name="Shang Y."/>
            <person name="Su Y."/>
            <person name="Zhang X."/>
            <person name="Liu X."/>
            <person name="Zhan S."/>
            <person name="St Leger R.J."/>
            <person name="Wang C."/>
        </authorList>
    </citation>
    <scope>NUCLEOTIDE SEQUENCE [LARGE SCALE GENOMIC DNA]</scope>
    <source>
        <strain evidence="2 3">ARSEF 1941</strain>
    </source>
</reference>
<organism evidence="2 3">
    <name type="scientific">Metarhizium album (strain ARSEF 1941)</name>
    <dbReference type="NCBI Taxonomy" id="1081103"/>
    <lineage>
        <taxon>Eukaryota</taxon>
        <taxon>Fungi</taxon>
        <taxon>Dikarya</taxon>
        <taxon>Ascomycota</taxon>
        <taxon>Pezizomycotina</taxon>
        <taxon>Sordariomycetes</taxon>
        <taxon>Hypocreomycetidae</taxon>
        <taxon>Hypocreales</taxon>
        <taxon>Clavicipitaceae</taxon>
        <taxon>Metarhizium</taxon>
    </lineage>
</organism>
<dbReference type="HOGENOM" id="CLU_058869_0_0_1"/>
<gene>
    <name evidence="2" type="ORF">MAM_02506</name>
</gene>
<dbReference type="EMBL" id="AZHE01000004">
    <property type="protein sequence ID" value="KHN99653.1"/>
    <property type="molecule type" value="Genomic_DNA"/>
</dbReference>
<dbReference type="AlphaFoldDB" id="A0A0B2X029"/>
<evidence type="ECO:0000313" key="2">
    <source>
        <dbReference type="EMBL" id="KHN99653.1"/>
    </source>
</evidence>
<feature type="region of interest" description="Disordered" evidence="1">
    <location>
        <begin position="1"/>
        <end position="191"/>
    </location>
</feature>
<dbReference type="Proteomes" id="UP000030816">
    <property type="component" value="Unassembled WGS sequence"/>
</dbReference>
<dbReference type="RefSeq" id="XP_040680719.1">
    <property type="nucleotide sequence ID" value="XM_040821305.1"/>
</dbReference>
<feature type="compositionally biased region" description="Pro residues" evidence="1">
    <location>
        <begin position="87"/>
        <end position="100"/>
    </location>
</feature>
<feature type="compositionally biased region" description="Polar residues" evidence="1">
    <location>
        <begin position="119"/>
        <end position="128"/>
    </location>
</feature>
<name>A0A0B2X029_METAS</name>
<evidence type="ECO:0000256" key="1">
    <source>
        <dbReference type="SAM" id="MobiDB-lite"/>
    </source>
</evidence>
<sequence>MVPIPVYSSSPINAAKATGVTPKTASPGDANKGGHAQLEPSRASGEQAHSPAQPGAGPMLPKATGASQPGGVHVPATPTRTPSVGSNPPPPQPGAVPVPPGGGSGTRSGIPPPPRAGESVQNHQSPPVTTMPPPMAYQPPRAHLPAQAPSSTTSTVGPPLSGPAGISARLQGDYPATGLSMPAGGYHQDVNAAGYNSYQSAERAYEDDHEASVWDTAKKWAASAGESLAAAENEMWKRINKE</sequence>
<protein>
    <submittedName>
        <fullName evidence="2">Uncharacterized protein</fullName>
    </submittedName>
</protein>
<dbReference type="STRING" id="1081103.A0A0B2X029"/>
<evidence type="ECO:0000313" key="3">
    <source>
        <dbReference type="Proteomes" id="UP000030816"/>
    </source>
</evidence>